<dbReference type="Proteomes" id="UP001634393">
    <property type="component" value="Unassembled WGS sequence"/>
</dbReference>
<dbReference type="PANTHER" id="PTHR31391:SF101">
    <property type="entry name" value="B3 DOMAIN-CONTAINING PROTEIN OS01G0234100"/>
    <property type="match status" value="1"/>
</dbReference>
<keyword evidence="2" id="KW-0805">Transcription regulation</keyword>
<comment type="caution">
    <text evidence="7">The sequence shown here is derived from an EMBL/GenBank/DDBJ whole genome shotgun (WGS) entry which is preliminary data.</text>
</comment>
<dbReference type="SUPFAM" id="SSF101936">
    <property type="entry name" value="DNA-binding pseudobarrel domain"/>
    <property type="match status" value="1"/>
</dbReference>
<comment type="subcellular location">
    <subcellularLocation>
        <location evidence="1">Nucleus</location>
    </subcellularLocation>
</comment>
<keyword evidence="4" id="KW-0804">Transcription</keyword>
<gene>
    <name evidence="7" type="ORF">ACJIZ3_015485</name>
</gene>
<keyword evidence="3" id="KW-0238">DNA-binding</keyword>
<evidence type="ECO:0000256" key="3">
    <source>
        <dbReference type="ARBA" id="ARBA00023125"/>
    </source>
</evidence>
<dbReference type="SMART" id="SM01019">
    <property type="entry name" value="B3"/>
    <property type="match status" value="1"/>
</dbReference>
<dbReference type="GO" id="GO:0003677">
    <property type="term" value="F:DNA binding"/>
    <property type="evidence" value="ECO:0007669"/>
    <property type="project" value="UniProtKB-KW"/>
</dbReference>
<evidence type="ECO:0000313" key="7">
    <source>
        <dbReference type="EMBL" id="KAL3814217.1"/>
    </source>
</evidence>
<dbReference type="InterPro" id="IPR015300">
    <property type="entry name" value="DNA-bd_pseudobarrel_sf"/>
</dbReference>
<protein>
    <recommendedName>
        <fullName evidence="6">TF-B3 domain-containing protein</fullName>
    </recommendedName>
</protein>
<evidence type="ECO:0000256" key="5">
    <source>
        <dbReference type="ARBA" id="ARBA00023242"/>
    </source>
</evidence>
<dbReference type="CDD" id="cd10017">
    <property type="entry name" value="B3_DNA"/>
    <property type="match status" value="1"/>
</dbReference>
<organism evidence="7 8">
    <name type="scientific">Penstemon smallii</name>
    <dbReference type="NCBI Taxonomy" id="265156"/>
    <lineage>
        <taxon>Eukaryota</taxon>
        <taxon>Viridiplantae</taxon>
        <taxon>Streptophyta</taxon>
        <taxon>Embryophyta</taxon>
        <taxon>Tracheophyta</taxon>
        <taxon>Spermatophyta</taxon>
        <taxon>Magnoliopsida</taxon>
        <taxon>eudicotyledons</taxon>
        <taxon>Gunneridae</taxon>
        <taxon>Pentapetalae</taxon>
        <taxon>asterids</taxon>
        <taxon>lamiids</taxon>
        <taxon>Lamiales</taxon>
        <taxon>Plantaginaceae</taxon>
        <taxon>Cheloneae</taxon>
        <taxon>Penstemon</taxon>
    </lineage>
</organism>
<dbReference type="PANTHER" id="PTHR31391">
    <property type="entry name" value="B3 DOMAIN-CONTAINING PROTEIN OS11G0197600-RELATED"/>
    <property type="match status" value="1"/>
</dbReference>
<feature type="domain" description="TF-B3" evidence="6">
    <location>
        <begin position="99"/>
        <end position="190"/>
    </location>
</feature>
<dbReference type="InterPro" id="IPR044837">
    <property type="entry name" value="REM16-like"/>
</dbReference>
<evidence type="ECO:0000259" key="6">
    <source>
        <dbReference type="PROSITE" id="PS50863"/>
    </source>
</evidence>
<evidence type="ECO:0000256" key="1">
    <source>
        <dbReference type="ARBA" id="ARBA00004123"/>
    </source>
</evidence>
<dbReference type="EMBL" id="JBJXBP010000008">
    <property type="protein sequence ID" value="KAL3814217.1"/>
    <property type="molecule type" value="Genomic_DNA"/>
</dbReference>
<name>A0ABD3RMM7_9LAMI</name>
<evidence type="ECO:0000256" key="4">
    <source>
        <dbReference type="ARBA" id="ARBA00023163"/>
    </source>
</evidence>
<evidence type="ECO:0000256" key="2">
    <source>
        <dbReference type="ARBA" id="ARBA00023015"/>
    </source>
</evidence>
<reference evidence="7 8" key="1">
    <citation type="submission" date="2024-12" db="EMBL/GenBank/DDBJ databases">
        <title>The unique morphological basis and parallel evolutionary history of personate flowers in Penstemon.</title>
        <authorList>
            <person name="Depatie T.H."/>
            <person name="Wessinger C.A."/>
        </authorList>
    </citation>
    <scope>NUCLEOTIDE SEQUENCE [LARGE SCALE GENOMIC DNA]</scope>
    <source>
        <strain evidence="7">WTNN_2</strain>
        <tissue evidence="7">Leaf</tissue>
    </source>
</reference>
<sequence>MEEKRKDRLVAYHLGRNPNLTISKRKRRKPYKKTMKELMEIKETYTPNRDLHEKPNETGIYKRKRAVMSDFCSQVEIISSDLERAQEVQENLNTQFPSFVKTMIRSNVTHGFWLSLPKLFCDLYLPTCDVKVTLVDESRKEYYTKYLADRRGLSAGWRGFSIAHNLEEGDVLVFHLIEACKMKVYIVRAHRFGAVDAALSLLHLQAHAELVNNGEHLKQHDGDIPLVIEKILSPLSQGMPHDNFEKVVRSSKSRLVTDHTQNFSNDLAMALEDHYRSDPRTVGSICLPCS</sequence>
<keyword evidence="5" id="KW-0539">Nucleus</keyword>
<dbReference type="AlphaFoldDB" id="A0ABD3RMM7"/>
<dbReference type="GO" id="GO:0005634">
    <property type="term" value="C:nucleus"/>
    <property type="evidence" value="ECO:0007669"/>
    <property type="project" value="UniProtKB-SubCell"/>
</dbReference>
<evidence type="ECO:0000313" key="8">
    <source>
        <dbReference type="Proteomes" id="UP001634393"/>
    </source>
</evidence>
<proteinExistence type="predicted"/>
<dbReference type="Pfam" id="PF02362">
    <property type="entry name" value="B3"/>
    <property type="match status" value="1"/>
</dbReference>
<accession>A0ABD3RMM7</accession>
<dbReference type="Gene3D" id="2.40.330.10">
    <property type="entry name" value="DNA-binding pseudobarrel domain"/>
    <property type="match status" value="1"/>
</dbReference>
<keyword evidence="8" id="KW-1185">Reference proteome</keyword>
<dbReference type="InterPro" id="IPR003340">
    <property type="entry name" value="B3_DNA-bd"/>
</dbReference>
<dbReference type="PROSITE" id="PS50863">
    <property type="entry name" value="B3"/>
    <property type="match status" value="1"/>
</dbReference>